<dbReference type="Pfam" id="PF02597">
    <property type="entry name" value="ThiS"/>
    <property type="match status" value="1"/>
</dbReference>
<evidence type="ECO:0000313" key="1">
    <source>
        <dbReference type="EMBL" id="AWD32224.1"/>
    </source>
</evidence>
<name>A0A3Q8ER17_9PROT</name>
<dbReference type="InterPro" id="IPR016155">
    <property type="entry name" value="Mopterin_synth/thiamin_S_b"/>
</dbReference>
<dbReference type="InterPro" id="IPR010035">
    <property type="entry name" value="Thi_S"/>
</dbReference>
<dbReference type="KEGG" id="kso:CKSOR_00082"/>
<dbReference type="EMBL" id="CP025628">
    <property type="protein sequence ID" value="AWD32224.1"/>
    <property type="molecule type" value="Genomic_DNA"/>
</dbReference>
<dbReference type="InterPro" id="IPR003749">
    <property type="entry name" value="ThiS/MoaD-like"/>
</dbReference>
<dbReference type="RefSeq" id="WP_234411226.1">
    <property type="nucleotide sequence ID" value="NZ_CP025628.1"/>
</dbReference>
<sequence>MINITLNGQIKKFRRDITISELLIIIDEANNKIAVEKNGEVVPNSLHATTSLKNNDVVEIIRAVGGG</sequence>
<protein>
    <submittedName>
        <fullName evidence="1">Sulfur carrier protein ThiS</fullName>
    </submittedName>
</protein>
<organism evidence="1 2">
    <name type="scientific">Candidatus Kinetoplastidibacterium kentomonadis</name>
    <dbReference type="NCBI Taxonomy" id="1576550"/>
    <lineage>
        <taxon>Bacteria</taxon>
        <taxon>Pseudomonadati</taxon>
        <taxon>Pseudomonadota</taxon>
        <taxon>Betaproteobacteria</taxon>
        <taxon>Candidatus Kinetoplastidibacterium</taxon>
    </lineage>
</organism>
<keyword evidence="2" id="KW-1185">Reference proteome</keyword>
<dbReference type="Gene3D" id="3.10.20.30">
    <property type="match status" value="1"/>
</dbReference>
<dbReference type="InterPro" id="IPR012675">
    <property type="entry name" value="Beta-grasp_dom_sf"/>
</dbReference>
<dbReference type="SUPFAM" id="SSF54285">
    <property type="entry name" value="MoaD/ThiS"/>
    <property type="match status" value="1"/>
</dbReference>
<evidence type="ECO:0000313" key="2">
    <source>
        <dbReference type="Proteomes" id="UP000266796"/>
    </source>
</evidence>
<proteinExistence type="predicted"/>
<dbReference type="PANTHER" id="PTHR34472">
    <property type="entry name" value="SULFUR CARRIER PROTEIN THIS"/>
    <property type="match status" value="1"/>
</dbReference>
<dbReference type="NCBIfam" id="TIGR01683">
    <property type="entry name" value="thiS"/>
    <property type="match status" value="1"/>
</dbReference>
<reference evidence="1 2" key="1">
    <citation type="journal article" date="2018" name="Parasitology">
        <title>The reduced genome of Candidatus Kinetoplastibacterium sorsogonicusi, the endosymbiont of Kentomonas sorsogonicus (Trypanosomatidae): loss of the haem-synthesis pathway.</title>
        <authorList>
            <person name="Silva F.M."/>
            <person name="Kostygov A.Y."/>
            <person name="Spodareva V.V."/>
            <person name="Butenko A."/>
            <person name="Tossou R."/>
            <person name="Lukes J."/>
            <person name="Yurchenko V."/>
            <person name="Alves J.M.P."/>
        </authorList>
    </citation>
    <scope>NUCLEOTIDE SEQUENCE [LARGE SCALE GENOMIC DNA]</scope>
    <source>
        <strain evidence="1 2">MF-08</strain>
    </source>
</reference>
<accession>A0A3Q8ER17</accession>
<dbReference type="PANTHER" id="PTHR34472:SF1">
    <property type="entry name" value="SULFUR CARRIER PROTEIN THIS"/>
    <property type="match status" value="1"/>
</dbReference>
<gene>
    <name evidence="1" type="primary">thiS</name>
    <name evidence="1" type="ORF">CKSOR_00082</name>
</gene>
<dbReference type="AlphaFoldDB" id="A0A3Q8ER17"/>
<dbReference type="Proteomes" id="UP000266796">
    <property type="component" value="Chromosome"/>
</dbReference>
<dbReference type="CDD" id="cd00565">
    <property type="entry name" value="Ubl_ThiS"/>
    <property type="match status" value="1"/>
</dbReference>